<comment type="caution">
    <text evidence="2">The sequence shown here is derived from an EMBL/GenBank/DDBJ whole genome shotgun (WGS) entry which is preliminary data.</text>
</comment>
<reference evidence="2" key="1">
    <citation type="submission" date="2020-06" db="EMBL/GenBank/DDBJ databases">
        <authorList>
            <consortium name="Plant Systems Biology data submission"/>
        </authorList>
    </citation>
    <scope>NUCLEOTIDE SEQUENCE</scope>
    <source>
        <strain evidence="2">D6</strain>
    </source>
</reference>
<feature type="region of interest" description="Disordered" evidence="1">
    <location>
        <begin position="80"/>
        <end position="197"/>
    </location>
</feature>
<sequence length="316" mass="34184">MLIMPMSCSTPNISNHACSSSYCVCWQGENHDISNLKLRCDGASLYPPMETTLKVISRFNTCSDALLPMWSLDHCPRKTRQVNQGQGEHPSEKVGTCQHAEAKPAKISPIQSASTASSGHDQVLPKKTHPISKKSSTDGRRRSFVTVEVRTDGLRDSYSTSSPKDDPAHGSSQAQQGPARSTSGTRSTLPDTKPKKNAAITRVQIEVSEEGYPLMDIGGGLLVPYIGTRERTRKALQVDCLDCSSRSSSTPSTIVAECSVCQANLICLHGMSCVMCMSCTTISPVSYDRADLLQRDGQQLKPHGLGVGLSLDRMVL</sequence>
<evidence type="ECO:0000313" key="2">
    <source>
        <dbReference type="EMBL" id="CAB9510648.1"/>
    </source>
</evidence>
<dbReference type="Proteomes" id="UP001153069">
    <property type="component" value="Unassembled WGS sequence"/>
</dbReference>
<dbReference type="EMBL" id="CAICTM010000445">
    <property type="protein sequence ID" value="CAB9510648.1"/>
    <property type="molecule type" value="Genomic_DNA"/>
</dbReference>
<proteinExistence type="predicted"/>
<protein>
    <submittedName>
        <fullName evidence="2">Uncharacterized protein</fullName>
    </submittedName>
</protein>
<accession>A0A9N8DXA3</accession>
<dbReference type="AlphaFoldDB" id="A0A9N8DXA3"/>
<evidence type="ECO:0000313" key="3">
    <source>
        <dbReference type="Proteomes" id="UP001153069"/>
    </source>
</evidence>
<organism evidence="2 3">
    <name type="scientific">Seminavis robusta</name>
    <dbReference type="NCBI Taxonomy" id="568900"/>
    <lineage>
        <taxon>Eukaryota</taxon>
        <taxon>Sar</taxon>
        <taxon>Stramenopiles</taxon>
        <taxon>Ochrophyta</taxon>
        <taxon>Bacillariophyta</taxon>
        <taxon>Bacillariophyceae</taxon>
        <taxon>Bacillariophycidae</taxon>
        <taxon>Naviculales</taxon>
        <taxon>Naviculaceae</taxon>
        <taxon>Seminavis</taxon>
    </lineage>
</organism>
<feature type="compositionally biased region" description="Polar residues" evidence="1">
    <location>
        <begin position="109"/>
        <end position="120"/>
    </location>
</feature>
<feature type="compositionally biased region" description="Polar residues" evidence="1">
    <location>
        <begin position="170"/>
        <end position="190"/>
    </location>
</feature>
<evidence type="ECO:0000256" key="1">
    <source>
        <dbReference type="SAM" id="MobiDB-lite"/>
    </source>
</evidence>
<name>A0A9N8DXA3_9STRA</name>
<gene>
    <name evidence="2" type="ORF">SEMRO_446_G144660.1</name>
</gene>
<keyword evidence="3" id="KW-1185">Reference proteome</keyword>